<comment type="subcellular location">
    <subcellularLocation>
        <location evidence="2">Endoplasmic reticulum membrane</location>
        <topology evidence="2">Multi-pass membrane protein</topology>
    </subcellularLocation>
</comment>
<gene>
    <name evidence="20" type="ORF">TrCOL_g11053</name>
</gene>
<evidence type="ECO:0000256" key="13">
    <source>
        <dbReference type="ARBA" id="ARBA00022989"/>
    </source>
</evidence>
<dbReference type="EMBL" id="BRYA01000083">
    <property type="protein sequence ID" value="GMI38223.1"/>
    <property type="molecule type" value="Genomic_DNA"/>
</dbReference>
<keyword evidence="9 19" id="KW-0812">Transmembrane</keyword>
<feature type="transmembrane region" description="Helical" evidence="19">
    <location>
        <begin position="111"/>
        <end position="130"/>
    </location>
</feature>
<proteinExistence type="inferred from homology"/>
<feature type="transmembrane region" description="Helical" evidence="19">
    <location>
        <begin position="80"/>
        <end position="99"/>
    </location>
</feature>
<evidence type="ECO:0000313" key="21">
    <source>
        <dbReference type="Proteomes" id="UP001165065"/>
    </source>
</evidence>
<organism evidence="20 21">
    <name type="scientific">Triparma columacea</name>
    <dbReference type="NCBI Taxonomy" id="722753"/>
    <lineage>
        <taxon>Eukaryota</taxon>
        <taxon>Sar</taxon>
        <taxon>Stramenopiles</taxon>
        <taxon>Ochrophyta</taxon>
        <taxon>Bolidophyceae</taxon>
        <taxon>Parmales</taxon>
        <taxon>Triparmaceae</taxon>
        <taxon>Triparma</taxon>
    </lineage>
</organism>
<keyword evidence="10" id="KW-0479">Metal-binding</keyword>
<feature type="transmembrane region" description="Helical" evidence="19">
    <location>
        <begin position="207"/>
        <end position="227"/>
    </location>
</feature>
<evidence type="ECO:0000256" key="19">
    <source>
        <dbReference type="SAM" id="Phobius"/>
    </source>
</evidence>
<keyword evidence="14 19" id="KW-0472">Membrane</keyword>
<sequence length="424" mass="46556">MRPLLLVVFTISILSLTPIPFLPPPTTSLIYNIFILYISPTLAYLIATLGIDGMREKLVGRGLYGMDIGKRGTEREKVKVPEALGVVTGISHVVVLSLTTYLCRTSTPPTLPILLSSLTSILFMLFLGFTDDVLEWGWTAKLVLPTVSSIPLVAVYDGSTSIVAPRFLHPLFWSSPNQVLTPLSEALSSLGMTVYPGSRIGLIDVGWVYGVYMSLLSIFTSNCINIYAGINGLEVGQSVVISCCILLHNAHEIAAGVESAAQHWFSAMVLLPFLTSSLALLKRNWYPAECFVGDTYCYSAGVVFAVVGIHGHFSKTLLLFFIPQIMNFLLSLPQLLKVVPCPRHRLPRYNKDTGKMEPSMYSLPNGGGGINLTLINVWLKLWGPRKEERLTLELLALQVAMSAVGMCIRYKGLGRGLIFEDEEL</sequence>
<evidence type="ECO:0000256" key="14">
    <source>
        <dbReference type="ARBA" id="ARBA00023136"/>
    </source>
</evidence>
<keyword evidence="12" id="KW-0460">Magnesium</keyword>
<dbReference type="GO" id="GO:0016757">
    <property type="term" value="F:glycosyltransferase activity"/>
    <property type="evidence" value="ECO:0007669"/>
    <property type="project" value="UniProtKB-KW"/>
</dbReference>
<comment type="catalytic activity">
    <reaction evidence="18">
        <text>a di-trans,poly-cis-dolichyl phosphate + UDP-N-acetyl-alpha-D-glucosamine = an N-acetyl-alpha-D-glucosaminyl-diphospho-di-trans,poly-cis-dolichol + UMP</text>
        <dbReference type="Rhea" id="RHEA:13289"/>
        <dbReference type="Rhea" id="RHEA-COMP:19498"/>
        <dbReference type="Rhea" id="RHEA-COMP:19507"/>
        <dbReference type="ChEBI" id="CHEBI:57683"/>
        <dbReference type="ChEBI" id="CHEBI:57705"/>
        <dbReference type="ChEBI" id="CHEBI:57865"/>
        <dbReference type="ChEBI" id="CHEBI:58427"/>
        <dbReference type="EC" id="2.7.8.15"/>
    </reaction>
    <physiologicalReaction direction="left-to-right" evidence="18">
        <dbReference type="Rhea" id="RHEA:13290"/>
    </physiologicalReaction>
</comment>
<dbReference type="Proteomes" id="UP001165065">
    <property type="component" value="Unassembled WGS sequence"/>
</dbReference>
<evidence type="ECO:0000313" key="20">
    <source>
        <dbReference type="EMBL" id="GMI38223.1"/>
    </source>
</evidence>
<feature type="transmembrane region" description="Helical" evidence="19">
    <location>
        <begin position="28"/>
        <end position="51"/>
    </location>
</feature>
<evidence type="ECO:0000256" key="17">
    <source>
        <dbReference type="ARBA" id="ARBA00044717"/>
    </source>
</evidence>
<dbReference type="InterPro" id="IPR000715">
    <property type="entry name" value="Glycosyl_transferase_4"/>
</dbReference>
<evidence type="ECO:0000256" key="16">
    <source>
        <dbReference type="ARBA" id="ARBA00033238"/>
    </source>
</evidence>
<feature type="transmembrane region" description="Helical" evidence="19">
    <location>
        <begin position="263"/>
        <end position="281"/>
    </location>
</feature>
<keyword evidence="8" id="KW-0808">Transferase</keyword>
<comment type="caution">
    <text evidence="20">The sequence shown here is derived from an EMBL/GenBank/DDBJ whole genome shotgun (WGS) entry which is preliminary data.</text>
</comment>
<name>A0A9W7G922_9STRA</name>
<evidence type="ECO:0000256" key="9">
    <source>
        <dbReference type="ARBA" id="ARBA00022692"/>
    </source>
</evidence>
<keyword evidence="13 19" id="KW-1133">Transmembrane helix</keyword>
<dbReference type="PANTHER" id="PTHR10571">
    <property type="entry name" value="UDP-N-ACETYLGLUCOSAMINE--DOLICHYL-PHOSPHATE N-ACETYLGLUCOSAMINEPHOSPHOTRANSFERASE"/>
    <property type="match status" value="1"/>
</dbReference>
<evidence type="ECO:0000256" key="2">
    <source>
        <dbReference type="ARBA" id="ARBA00004477"/>
    </source>
</evidence>
<dbReference type="InterPro" id="IPR033895">
    <property type="entry name" value="GPT"/>
</dbReference>
<keyword evidence="21" id="KW-1185">Reference proteome</keyword>
<keyword evidence="7" id="KW-0328">Glycosyltransferase</keyword>
<dbReference type="Pfam" id="PF00953">
    <property type="entry name" value="Glycos_transf_4"/>
    <property type="match status" value="1"/>
</dbReference>
<evidence type="ECO:0000256" key="15">
    <source>
        <dbReference type="ARBA" id="ARBA00029567"/>
    </source>
</evidence>
<dbReference type="GO" id="GO:0006488">
    <property type="term" value="P:dolichol-linked oligosaccharide biosynthetic process"/>
    <property type="evidence" value="ECO:0007669"/>
    <property type="project" value="InterPro"/>
</dbReference>
<evidence type="ECO:0000256" key="4">
    <source>
        <dbReference type="ARBA" id="ARBA00009317"/>
    </source>
</evidence>
<feature type="transmembrane region" description="Helical" evidence="19">
    <location>
        <begin position="142"/>
        <end position="164"/>
    </location>
</feature>
<evidence type="ECO:0000256" key="18">
    <source>
        <dbReference type="ARBA" id="ARBA00045078"/>
    </source>
</evidence>
<evidence type="ECO:0000256" key="5">
    <source>
        <dbReference type="ARBA" id="ARBA00013225"/>
    </source>
</evidence>
<dbReference type="GO" id="GO:0003975">
    <property type="term" value="F:UDP-N-acetylglucosamine-dolichyl-phosphate N-acetylglucosaminephosphotransferase activity"/>
    <property type="evidence" value="ECO:0007669"/>
    <property type="project" value="UniProtKB-EC"/>
</dbReference>
<keyword evidence="11" id="KW-0256">Endoplasmic reticulum</keyword>
<evidence type="ECO:0000256" key="1">
    <source>
        <dbReference type="ARBA" id="ARBA00001946"/>
    </source>
</evidence>
<comment type="pathway">
    <text evidence="3">Protein modification; protein glycosylation.</text>
</comment>
<dbReference type="EC" id="2.7.8.15" evidence="5"/>
<evidence type="ECO:0000256" key="3">
    <source>
        <dbReference type="ARBA" id="ARBA00004922"/>
    </source>
</evidence>
<dbReference type="OrthoDB" id="10262326at2759"/>
<dbReference type="PANTHER" id="PTHR10571:SF0">
    <property type="entry name" value="UDP-N-ACETYLGLUCOSAMINE--DOLICHYL-PHOSPHATE N-ACETYLGLUCOSAMINEPHOSPHOTRANSFERASE"/>
    <property type="match status" value="1"/>
</dbReference>
<evidence type="ECO:0000256" key="11">
    <source>
        <dbReference type="ARBA" id="ARBA00022824"/>
    </source>
</evidence>
<evidence type="ECO:0000256" key="7">
    <source>
        <dbReference type="ARBA" id="ARBA00022676"/>
    </source>
</evidence>
<protein>
    <recommendedName>
        <fullName evidence="6">UDP-N-acetylglucosamine--dolichyl-phosphate N-acetylglucosaminephosphotransferase</fullName>
        <ecNumber evidence="5">2.7.8.15</ecNumber>
    </recommendedName>
    <alternativeName>
        <fullName evidence="15">GlcNAc-1-P transferase</fullName>
    </alternativeName>
    <alternativeName>
        <fullName evidence="16">N-acetylglucosamine-1-phosphate transferase</fullName>
    </alternativeName>
</protein>
<comment type="similarity">
    <text evidence="4">Belongs to the glycosyltransferase 4 family.</text>
</comment>
<dbReference type="GO" id="GO:0046872">
    <property type="term" value="F:metal ion binding"/>
    <property type="evidence" value="ECO:0007669"/>
    <property type="project" value="UniProtKB-KW"/>
</dbReference>
<feature type="transmembrane region" description="Helical" evidence="19">
    <location>
        <begin position="293"/>
        <end position="311"/>
    </location>
</feature>
<dbReference type="CDD" id="cd06855">
    <property type="entry name" value="GT_GPT_euk"/>
    <property type="match status" value="1"/>
</dbReference>
<evidence type="ECO:0000256" key="8">
    <source>
        <dbReference type="ARBA" id="ARBA00022679"/>
    </source>
</evidence>
<comment type="cofactor">
    <cofactor evidence="1">
        <name>Mg(2+)</name>
        <dbReference type="ChEBI" id="CHEBI:18420"/>
    </cofactor>
</comment>
<accession>A0A9W7G922</accession>
<evidence type="ECO:0000256" key="6">
    <source>
        <dbReference type="ARBA" id="ARBA00017659"/>
    </source>
</evidence>
<evidence type="ECO:0000256" key="12">
    <source>
        <dbReference type="ARBA" id="ARBA00022842"/>
    </source>
</evidence>
<dbReference type="AlphaFoldDB" id="A0A9W7G922"/>
<dbReference type="GO" id="GO:0005789">
    <property type="term" value="C:endoplasmic reticulum membrane"/>
    <property type="evidence" value="ECO:0007669"/>
    <property type="project" value="UniProtKB-SubCell"/>
</dbReference>
<reference evidence="21" key="1">
    <citation type="journal article" date="2023" name="Commun. Biol.">
        <title>Genome analysis of Parmales, the sister group of diatoms, reveals the evolutionary specialization of diatoms from phago-mixotrophs to photoautotrophs.</title>
        <authorList>
            <person name="Ban H."/>
            <person name="Sato S."/>
            <person name="Yoshikawa S."/>
            <person name="Yamada K."/>
            <person name="Nakamura Y."/>
            <person name="Ichinomiya M."/>
            <person name="Sato N."/>
            <person name="Blanc-Mathieu R."/>
            <person name="Endo H."/>
            <person name="Kuwata A."/>
            <person name="Ogata H."/>
        </authorList>
    </citation>
    <scope>NUCLEOTIDE SEQUENCE [LARGE SCALE GENOMIC DNA]</scope>
</reference>
<comment type="function">
    <text evidence="17">UDP-N-acetylglucosamine--dolichyl-phosphate N-acetylglucosaminephosphotransferase that operates in the biosynthetic pathway of dolichol-linked oligosaccharides, the glycan precursors employed in protein asparagine (N)-glycosylation. The assembly of dolichol-linked oligosaccharides begins on the cytosolic side of the endoplasmic reticulum membrane and finishes in its lumen. The sequential addition of sugars to dolichol pyrophosphate produces dolichol-linked oligosaccharides containing fourteen sugars, including two GlcNAcs, nine mannoses and three glucoses. Once assembled, the oligosaccharide is transferred from the lipid to nascent proteins by oligosaccharyltransferases. Catalyzes the initial step of dolichol-linked oligosaccharide biosynthesis, transfering GlcNAc-1-P from cytosolic UDP-GlcNAc onto the carrier lipid dolichyl phosphate (P-dolichol), yielding GlcNAc-P-P-dolichol embedded in the cytoplasmic leaflet of the endoplasmic reticulum membrane.</text>
</comment>
<evidence type="ECO:0000256" key="10">
    <source>
        <dbReference type="ARBA" id="ARBA00022723"/>
    </source>
</evidence>